<reference evidence="1" key="2">
    <citation type="journal article" date="2023" name="Curr. Microbiol.">
        <title>Granulicatella seriolae sp. nov., a Novel Facultative Anaerobe Isolated from Yellowtail Marine Fish.</title>
        <authorList>
            <person name="Lee M."/>
            <person name="Choi Y.J."/>
            <person name="Farooq A."/>
            <person name="Jeong J.B."/>
            <person name="Jung M.Y."/>
        </authorList>
    </citation>
    <scope>NUCLEOTIDE SEQUENCE</scope>
    <source>
        <strain evidence="1">S8</strain>
    </source>
</reference>
<reference evidence="1" key="1">
    <citation type="submission" date="2022-07" db="EMBL/GenBank/DDBJ databases">
        <authorList>
            <person name="Jung M.-Y."/>
            <person name="Lee M."/>
        </authorList>
    </citation>
    <scope>NUCLEOTIDE SEQUENCE</scope>
    <source>
        <strain evidence="1">S8</strain>
    </source>
</reference>
<gene>
    <name evidence="1" type="ORF">NPA36_02875</name>
</gene>
<dbReference type="RefSeq" id="WP_256944600.1">
    <property type="nucleotide sequence ID" value="NZ_JANHNZ010000002.1"/>
</dbReference>
<organism evidence="1 2">
    <name type="scientific">Granulicatella seriolae</name>
    <dbReference type="NCBI Taxonomy" id="2967226"/>
    <lineage>
        <taxon>Bacteria</taxon>
        <taxon>Bacillati</taxon>
        <taxon>Bacillota</taxon>
        <taxon>Bacilli</taxon>
        <taxon>Lactobacillales</taxon>
        <taxon>Carnobacteriaceae</taxon>
        <taxon>Granulicatella</taxon>
    </lineage>
</organism>
<keyword evidence="2" id="KW-1185">Reference proteome</keyword>
<reference evidence="1" key="3">
    <citation type="journal article" date="2023" name="Microbiol. Resour. Announc.">
        <title>Draft Genome Sequence of Granulicatella sp. Strain S8, Isolated from a Marine Fish, Seriola quinqueradiata.</title>
        <authorList>
            <person name="Lee M."/>
            <person name="Farooq A."/>
            <person name="Jeong J.B."/>
            <person name="Jung M.Y."/>
        </authorList>
    </citation>
    <scope>NUCLEOTIDE SEQUENCE</scope>
    <source>
        <strain evidence="1">S8</strain>
    </source>
</reference>
<accession>A0ABT1WLY6</accession>
<name>A0ABT1WLY6_9LACT</name>
<evidence type="ECO:0000313" key="2">
    <source>
        <dbReference type="Proteomes" id="UP001059480"/>
    </source>
</evidence>
<sequence length="111" mass="12780">MAKKLKKQKREQDAMELVDIYWVPAEIAGHFKLLREHCAQEVEKLFLENYTTVIRTTLDEEVGQVVAAYDEHGTLQDSISLSPISISKLEKEISADRLGKYLFENKGKIRN</sequence>
<proteinExistence type="predicted"/>
<comment type="caution">
    <text evidence="1">The sequence shown here is derived from an EMBL/GenBank/DDBJ whole genome shotgun (WGS) entry which is preliminary data.</text>
</comment>
<evidence type="ECO:0000313" key="1">
    <source>
        <dbReference type="EMBL" id="MCQ9209485.1"/>
    </source>
</evidence>
<protein>
    <submittedName>
        <fullName evidence="1">Uncharacterized protein</fullName>
    </submittedName>
</protein>
<dbReference type="EMBL" id="JANHNZ010000002">
    <property type="protein sequence ID" value="MCQ9209485.1"/>
    <property type="molecule type" value="Genomic_DNA"/>
</dbReference>
<dbReference type="Proteomes" id="UP001059480">
    <property type="component" value="Unassembled WGS sequence"/>
</dbReference>